<accession>A0ABY4JQN0</accession>
<sequence length="277" mass="32103">MSRLYQTSNIYIWLISVITLFIGFCSVSHYHMMKSCMYQILECCNIQHYHLLLFILITLGILFVCSAMYFLYLSKKTQKFVSKLNLYNTVSYESDIIKVFQQKYSIQVQVVDFTQPLAFTHGLIHPQILVSASLIDLLQPHELEAVLEHEYYHCLNRDPFKLSILLSLAQVFSFLPISQKLYERYMIEKEIKADTFAIHKVGIKAVASALYKLMTNVPSSSFATVHFQNHSIQDTNTRIEVLLTGTYKRPSISTFEWMRTTIHILIITFIIGCVSVL</sequence>
<keyword evidence="1 6" id="KW-0645">Protease</keyword>
<keyword evidence="7" id="KW-0812">Transmembrane</keyword>
<reference evidence="9 10" key="1">
    <citation type="submission" date="2022-04" db="EMBL/GenBank/DDBJ databases">
        <title>Mechanism of arsenic methylation and mitigation arsenic toxicity by Bacillus sp. LH14 from an Arsenic-Contaminated Paddy Soil.</title>
        <authorList>
            <person name="Wang D."/>
        </authorList>
    </citation>
    <scope>NUCLEOTIDE SEQUENCE [LARGE SCALE GENOMIC DNA]</scope>
    <source>
        <strain evidence="9 10">LH14</strain>
    </source>
</reference>
<keyword evidence="2" id="KW-0479">Metal-binding</keyword>
<dbReference type="Proteomes" id="UP000830639">
    <property type="component" value="Chromosome"/>
</dbReference>
<feature type="transmembrane region" description="Helical" evidence="7">
    <location>
        <begin position="12"/>
        <end position="31"/>
    </location>
</feature>
<evidence type="ECO:0000256" key="4">
    <source>
        <dbReference type="ARBA" id="ARBA00022833"/>
    </source>
</evidence>
<dbReference type="RefSeq" id="WP_248269056.1">
    <property type="nucleotide sequence ID" value="NZ_CP096034.1"/>
</dbReference>
<dbReference type="Pfam" id="PF01435">
    <property type="entry name" value="Peptidase_M48"/>
    <property type="match status" value="1"/>
</dbReference>
<evidence type="ECO:0000256" key="6">
    <source>
        <dbReference type="RuleBase" id="RU003983"/>
    </source>
</evidence>
<protein>
    <submittedName>
        <fullName evidence="9">M56 family metallopeptidase</fullName>
    </submittedName>
</protein>
<evidence type="ECO:0000256" key="5">
    <source>
        <dbReference type="ARBA" id="ARBA00023049"/>
    </source>
</evidence>
<name>A0ABY4JQN0_9BACI</name>
<keyword evidence="7" id="KW-0472">Membrane</keyword>
<evidence type="ECO:0000256" key="7">
    <source>
        <dbReference type="SAM" id="Phobius"/>
    </source>
</evidence>
<proteinExistence type="inferred from homology"/>
<dbReference type="CDD" id="cd07326">
    <property type="entry name" value="M56_BlaR1_MecR1_like"/>
    <property type="match status" value="1"/>
</dbReference>
<dbReference type="EMBL" id="CP096034">
    <property type="protein sequence ID" value="UPM56141.1"/>
    <property type="molecule type" value="Genomic_DNA"/>
</dbReference>
<evidence type="ECO:0000256" key="3">
    <source>
        <dbReference type="ARBA" id="ARBA00022801"/>
    </source>
</evidence>
<evidence type="ECO:0000313" key="9">
    <source>
        <dbReference type="EMBL" id="UPM56141.1"/>
    </source>
</evidence>
<keyword evidence="4 6" id="KW-0862">Zinc</keyword>
<dbReference type="InterPro" id="IPR001915">
    <property type="entry name" value="Peptidase_M48"/>
</dbReference>
<comment type="cofactor">
    <cofactor evidence="6">
        <name>Zn(2+)</name>
        <dbReference type="ChEBI" id="CHEBI:29105"/>
    </cofactor>
    <text evidence="6">Binds 1 zinc ion per subunit.</text>
</comment>
<dbReference type="Gene3D" id="3.30.2010.10">
    <property type="entry name" value="Metalloproteases ('zincins'), catalytic domain"/>
    <property type="match status" value="1"/>
</dbReference>
<gene>
    <name evidence="9" type="ORF">MY490_10025</name>
</gene>
<evidence type="ECO:0000256" key="1">
    <source>
        <dbReference type="ARBA" id="ARBA00022670"/>
    </source>
</evidence>
<dbReference type="InterPro" id="IPR052173">
    <property type="entry name" value="Beta-lactam_resp_regulator"/>
</dbReference>
<evidence type="ECO:0000313" key="10">
    <source>
        <dbReference type="Proteomes" id="UP000830639"/>
    </source>
</evidence>
<organism evidence="9 10">
    <name type="scientific">Gottfriedia acidiceleris</name>
    <dbReference type="NCBI Taxonomy" id="371036"/>
    <lineage>
        <taxon>Bacteria</taxon>
        <taxon>Bacillati</taxon>
        <taxon>Bacillota</taxon>
        <taxon>Bacilli</taxon>
        <taxon>Bacillales</taxon>
        <taxon>Bacillaceae</taxon>
        <taxon>Gottfriedia</taxon>
    </lineage>
</organism>
<evidence type="ECO:0000259" key="8">
    <source>
        <dbReference type="Pfam" id="PF01435"/>
    </source>
</evidence>
<keyword evidence="7" id="KW-1133">Transmembrane helix</keyword>
<dbReference type="PANTHER" id="PTHR34978:SF3">
    <property type="entry name" value="SLR0241 PROTEIN"/>
    <property type="match status" value="1"/>
</dbReference>
<evidence type="ECO:0000256" key="2">
    <source>
        <dbReference type="ARBA" id="ARBA00022723"/>
    </source>
</evidence>
<keyword evidence="3 6" id="KW-0378">Hydrolase</keyword>
<keyword evidence="10" id="KW-1185">Reference proteome</keyword>
<comment type="similarity">
    <text evidence="6">Belongs to the peptidase M48 family.</text>
</comment>
<keyword evidence="5 6" id="KW-0482">Metalloprotease</keyword>
<feature type="transmembrane region" description="Helical" evidence="7">
    <location>
        <begin position="51"/>
        <end position="73"/>
    </location>
</feature>
<feature type="domain" description="Peptidase M48" evidence="8">
    <location>
        <begin position="106"/>
        <end position="197"/>
    </location>
</feature>
<dbReference type="PANTHER" id="PTHR34978">
    <property type="entry name" value="POSSIBLE SENSOR-TRANSDUCER PROTEIN BLAR"/>
    <property type="match status" value="1"/>
</dbReference>